<comment type="caution">
    <text evidence="1">The sequence shown here is derived from an EMBL/GenBank/DDBJ whole genome shotgun (WGS) entry which is preliminary data.</text>
</comment>
<evidence type="ECO:0000313" key="2">
    <source>
        <dbReference type="Proteomes" id="UP000216411"/>
    </source>
</evidence>
<dbReference type="RefSeq" id="WP_094375915.1">
    <property type="nucleotide sequence ID" value="NZ_NOKA02000079.1"/>
</dbReference>
<proteinExistence type="predicted"/>
<dbReference type="Proteomes" id="UP000216411">
    <property type="component" value="Unassembled WGS sequence"/>
</dbReference>
<dbReference type="AlphaFoldDB" id="A0A371J7D8"/>
<sequence>MKKTATQETVNEEINLSETEISKEESQIKKSIKITKVYIGPTIEHIVTKNTVFNNGLPKFLSDEMERQPLINNLIIPIDQLAAARTELRNQGSTLSILYGKIKTKQED</sequence>
<reference evidence="1 2" key="1">
    <citation type="journal article" date="2017" name="Genome Announc.">
        <title>Draft Genome Sequence of a Sporulating and Motile Strain of Lachnotalea glycerini Isolated from Water in Quebec City, Canada.</title>
        <authorList>
            <person name="Maheux A.F."/>
            <person name="Boudreau D.K."/>
            <person name="Berube E."/>
            <person name="Boissinot M."/>
            <person name="Raymond F."/>
            <person name="Brodeur S."/>
            <person name="Corbeil J."/>
            <person name="Isabel S."/>
            <person name="Omar R.F."/>
            <person name="Bergeron M.G."/>
        </authorList>
    </citation>
    <scope>NUCLEOTIDE SEQUENCE [LARGE SCALE GENOMIC DNA]</scope>
    <source>
        <strain evidence="1 2">CCRI-19302</strain>
    </source>
</reference>
<dbReference type="EMBL" id="NOKA02000079">
    <property type="protein sequence ID" value="RDY28654.1"/>
    <property type="molecule type" value="Genomic_DNA"/>
</dbReference>
<protein>
    <submittedName>
        <fullName evidence="1">Uncharacterized protein</fullName>
    </submittedName>
</protein>
<organism evidence="1 2">
    <name type="scientific">Lachnotalea glycerini</name>
    <dbReference type="NCBI Taxonomy" id="1763509"/>
    <lineage>
        <taxon>Bacteria</taxon>
        <taxon>Bacillati</taxon>
        <taxon>Bacillota</taxon>
        <taxon>Clostridia</taxon>
        <taxon>Lachnospirales</taxon>
        <taxon>Lachnospiraceae</taxon>
        <taxon>Lachnotalea</taxon>
    </lineage>
</organism>
<dbReference type="OrthoDB" id="1957590at2"/>
<evidence type="ECO:0000313" key="1">
    <source>
        <dbReference type="EMBL" id="RDY28654.1"/>
    </source>
</evidence>
<gene>
    <name evidence="1" type="ORF">CG710_019290</name>
</gene>
<name>A0A371J7D8_9FIRM</name>
<accession>A0A371J7D8</accession>
<keyword evidence="2" id="KW-1185">Reference proteome</keyword>